<evidence type="ECO:0000313" key="6">
    <source>
        <dbReference type="Proteomes" id="UP000197097"/>
    </source>
</evidence>
<accession>A0A246K583</accession>
<keyword evidence="4" id="KW-0732">Signal</keyword>
<dbReference type="AlphaFoldDB" id="A0A246K583"/>
<comment type="caution">
    <text evidence="5">The sequence shown here is derived from an EMBL/GenBank/DDBJ whole genome shotgun (WGS) entry which is preliminary data.</text>
</comment>
<evidence type="ECO:0000256" key="2">
    <source>
        <dbReference type="ARBA" id="ARBA00023136"/>
    </source>
</evidence>
<proteinExistence type="predicted"/>
<dbReference type="GO" id="GO:0009279">
    <property type="term" value="C:cell outer membrane"/>
    <property type="evidence" value="ECO:0007669"/>
    <property type="project" value="UniProtKB-SubCell"/>
</dbReference>
<feature type="chain" id="PRO_5012151023" description="TonB-dependent receptor plug domain-containing protein" evidence="4">
    <location>
        <begin position="28"/>
        <end position="250"/>
    </location>
</feature>
<gene>
    <name evidence="5" type="ORF">CDQ91_01660</name>
</gene>
<keyword evidence="6" id="KW-1185">Reference proteome</keyword>
<evidence type="ECO:0000256" key="3">
    <source>
        <dbReference type="ARBA" id="ARBA00023237"/>
    </source>
</evidence>
<dbReference type="EMBL" id="NISJ01000001">
    <property type="protein sequence ID" value="OWR01156.1"/>
    <property type="molecule type" value="Genomic_DNA"/>
</dbReference>
<sequence>MGNGIGRGALLASVAIVWVGAASPAAAQSKTFAVPAQAAASGIAELGRQADIQIVAARRYTQNKRANAVRGAMTVDRALVVLLDGTGLVARRTDLFGSSGIARRPAARGKCSFNTMRASGMLNVPITDTLGIRVAGAWTSREGFDYNSFTQPRVNGRDLWSTRATLAWEPSDRFRANVIWQHFISLHLGQSTVTAPQSRRRIIARARQKCATAILPFLIPLNHRSIIWCPRSAKCGGICGGEILSRRPKC</sequence>
<evidence type="ECO:0008006" key="7">
    <source>
        <dbReference type="Google" id="ProtNLM"/>
    </source>
</evidence>
<dbReference type="Gene3D" id="2.40.170.20">
    <property type="entry name" value="TonB-dependent receptor, beta-barrel domain"/>
    <property type="match status" value="1"/>
</dbReference>
<dbReference type="Gene3D" id="3.55.50.30">
    <property type="match status" value="1"/>
</dbReference>
<protein>
    <recommendedName>
        <fullName evidence="7">TonB-dependent receptor plug domain-containing protein</fullName>
    </recommendedName>
</protein>
<evidence type="ECO:0000256" key="4">
    <source>
        <dbReference type="SAM" id="SignalP"/>
    </source>
</evidence>
<feature type="signal peptide" evidence="4">
    <location>
        <begin position="1"/>
        <end position="27"/>
    </location>
</feature>
<evidence type="ECO:0000313" key="5">
    <source>
        <dbReference type="EMBL" id="OWR01156.1"/>
    </source>
</evidence>
<organism evidence="5 6">
    <name type="scientific">Sphingopyxis witflariensis</name>
    <dbReference type="NCBI Taxonomy" id="173675"/>
    <lineage>
        <taxon>Bacteria</taxon>
        <taxon>Pseudomonadati</taxon>
        <taxon>Pseudomonadota</taxon>
        <taxon>Alphaproteobacteria</taxon>
        <taxon>Sphingomonadales</taxon>
        <taxon>Sphingomonadaceae</taxon>
        <taxon>Sphingopyxis</taxon>
    </lineage>
</organism>
<reference evidence="5 6" key="1">
    <citation type="journal article" date="2002" name="Int. J. Syst. Evol. Microbiol.">
        <title>Sphingopyxis witflariensis sp. nov., isolated from activated sludge.</title>
        <authorList>
            <person name="Kampfer P."/>
            <person name="Witzenberger R."/>
            <person name="Denner E.B."/>
            <person name="Busse H.J."/>
            <person name="Neef A."/>
        </authorList>
    </citation>
    <scope>NUCLEOTIDE SEQUENCE [LARGE SCALE GENOMIC DNA]</scope>
    <source>
        <strain evidence="5 6">DSM 14551</strain>
    </source>
</reference>
<dbReference type="InterPro" id="IPR036942">
    <property type="entry name" value="Beta-barrel_TonB_sf"/>
</dbReference>
<name>A0A246K583_9SPHN</name>
<dbReference type="Proteomes" id="UP000197097">
    <property type="component" value="Unassembled WGS sequence"/>
</dbReference>
<comment type="subcellular location">
    <subcellularLocation>
        <location evidence="1">Cell outer membrane</location>
    </subcellularLocation>
</comment>
<keyword evidence="3" id="KW-0998">Cell outer membrane</keyword>
<dbReference type="SUPFAM" id="SSF56935">
    <property type="entry name" value="Porins"/>
    <property type="match status" value="1"/>
</dbReference>
<keyword evidence="2" id="KW-0472">Membrane</keyword>
<evidence type="ECO:0000256" key="1">
    <source>
        <dbReference type="ARBA" id="ARBA00004442"/>
    </source>
</evidence>